<keyword evidence="2" id="KW-1185">Reference proteome</keyword>
<dbReference type="EMBL" id="SACK01000002">
    <property type="protein sequence ID" value="RVU01219.1"/>
    <property type="molecule type" value="Genomic_DNA"/>
</dbReference>
<evidence type="ECO:0008006" key="3">
    <source>
        <dbReference type="Google" id="ProtNLM"/>
    </source>
</evidence>
<sequence length="81" mass="9433">MSELYDIKFKNINEILMAWNPLSVEGPALQDEYISMIPSILKAGDDYSKLENYFEKELTGRYGVEYNAVDLQDVIKRILRI</sequence>
<name>A0A3S2Y1D8_9SPHI</name>
<accession>A0A3S2Y1D8</accession>
<dbReference type="RefSeq" id="WP_127703595.1">
    <property type="nucleotide sequence ID" value="NZ_SACK01000002.1"/>
</dbReference>
<dbReference type="AlphaFoldDB" id="A0A3S2Y1D8"/>
<evidence type="ECO:0000313" key="2">
    <source>
        <dbReference type="Proteomes" id="UP000282759"/>
    </source>
</evidence>
<reference evidence="1 2" key="1">
    <citation type="submission" date="2019-01" db="EMBL/GenBank/DDBJ databases">
        <authorList>
            <person name="Chen W.-M."/>
        </authorList>
    </citation>
    <scope>NUCLEOTIDE SEQUENCE [LARGE SCALE GENOMIC DNA]</scope>
    <source>
        <strain evidence="1 2">YBJ-36</strain>
    </source>
</reference>
<dbReference type="OrthoDB" id="1048418at2"/>
<dbReference type="Proteomes" id="UP000282759">
    <property type="component" value="Unassembled WGS sequence"/>
</dbReference>
<protein>
    <recommendedName>
        <fullName evidence="3">DUF1871 family protein</fullName>
    </recommendedName>
</protein>
<organism evidence="1 2">
    <name type="scientific">Mucilaginibacter limnophilus</name>
    <dbReference type="NCBI Taxonomy" id="1932778"/>
    <lineage>
        <taxon>Bacteria</taxon>
        <taxon>Pseudomonadati</taxon>
        <taxon>Bacteroidota</taxon>
        <taxon>Sphingobacteriia</taxon>
        <taxon>Sphingobacteriales</taxon>
        <taxon>Sphingobacteriaceae</taxon>
        <taxon>Mucilaginibacter</taxon>
    </lineage>
</organism>
<evidence type="ECO:0000313" key="1">
    <source>
        <dbReference type="EMBL" id="RVU01219.1"/>
    </source>
</evidence>
<proteinExistence type="predicted"/>
<gene>
    <name evidence="1" type="ORF">EOD41_04435</name>
</gene>
<comment type="caution">
    <text evidence="1">The sequence shown here is derived from an EMBL/GenBank/DDBJ whole genome shotgun (WGS) entry which is preliminary data.</text>
</comment>